<keyword evidence="3" id="KW-0315">Glutamine amidotransferase</keyword>
<evidence type="ECO:0000313" key="3">
    <source>
        <dbReference type="EMBL" id="MDC8829648.1"/>
    </source>
</evidence>
<dbReference type="PROSITE" id="PS51276">
    <property type="entry name" value="PEPTIDASE_C56_PFPI"/>
    <property type="match status" value="1"/>
</dbReference>
<dbReference type="PANTHER" id="PTHR42733">
    <property type="entry name" value="DJ-1 PROTEIN"/>
    <property type="match status" value="1"/>
</dbReference>
<feature type="domain" description="DJ-1/PfpI" evidence="2">
    <location>
        <begin position="10"/>
        <end position="180"/>
    </location>
</feature>
<evidence type="ECO:0000259" key="2">
    <source>
        <dbReference type="Pfam" id="PF01965"/>
    </source>
</evidence>
<dbReference type="SUPFAM" id="SSF52317">
    <property type="entry name" value="Class I glutamine amidotransferase-like"/>
    <property type="match status" value="1"/>
</dbReference>
<accession>A0ABT5KYE1</accession>
<dbReference type="InterPro" id="IPR006286">
    <property type="entry name" value="C56_PfpI-like"/>
</dbReference>
<gene>
    <name evidence="3" type="ORF">OIK42_02620</name>
</gene>
<comment type="caution">
    <text evidence="3">The sequence shown here is derived from an EMBL/GenBank/DDBJ whole genome shotgun (WGS) entry which is preliminary data.</text>
</comment>
<reference evidence="3 4" key="1">
    <citation type="submission" date="2022-10" db="EMBL/GenBank/DDBJ databases">
        <title>Alteromonas sp. chi3 Genome sequencing.</title>
        <authorList>
            <person name="Park S."/>
        </authorList>
    </citation>
    <scope>NUCLEOTIDE SEQUENCE [LARGE SCALE GENOMIC DNA]</scope>
    <source>
        <strain evidence="4">chi3</strain>
    </source>
</reference>
<dbReference type="RefSeq" id="WP_273638137.1">
    <property type="nucleotide sequence ID" value="NZ_JAQQXP010000001.1"/>
</dbReference>
<evidence type="ECO:0000313" key="4">
    <source>
        <dbReference type="Proteomes" id="UP001218788"/>
    </source>
</evidence>
<keyword evidence="4" id="KW-1185">Reference proteome</keyword>
<organism evidence="3 4">
    <name type="scientific">Alteromonas gilva</name>
    <dbReference type="NCBI Taxonomy" id="2987522"/>
    <lineage>
        <taxon>Bacteria</taxon>
        <taxon>Pseudomonadati</taxon>
        <taxon>Pseudomonadota</taxon>
        <taxon>Gammaproteobacteria</taxon>
        <taxon>Alteromonadales</taxon>
        <taxon>Alteromonadaceae</taxon>
        <taxon>Alteromonas/Salinimonas group</taxon>
        <taxon>Alteromonas</taxon>
    </lineage>
</organism>
<evidence type="ECO:0000256" key="1">
    <source>
        <dbReference type="ARBA" id="ARBA00008542"/>
    </source>
</evidence>
<dbReference type="Pfam" id="PF01965">
    <property type="entry name" value="DJ-1_PfpI"/>
    <property type="match status" value="1"/>
</dbReference>
<proteinExistence type="inferred from homology"/>
<name>A0ABT5KYE1_9ALTE</name>
<dbReference type="PANTHER" id="PTHR42733:SF12">
    <property type="entry name" value="PROTEINASE"/>
    <property type="match status" value="1"/>
</dbReference>
<dbReference type="CDD" id="cd03134">
    <property type="entry name" value="GATase1_PfpI_like"/>
    <property type="match status" value="1"/>
</dbReference>
<comment type="similarity">
    <text evidence="1">Belongs to the peptidase C56 family.</text>
</comment>
<dbReference type="InterPro" id="IPR029062">
    <property type="entry name" value="Class_I_gatase-like"/>
</dbReference>
<dbReference type="NCBIfam" id="TIGR01382">
    <property type="entry name" value="PfpI"/>
    <property type="match status" value="1"/>
</dbReference>
<protein>
    <submittedName>
        <fullName evidence="3">Type 1 glutamine amidotransferase</fullName>
    </submittedName>
</protein>
<dbReference type="EMBL" id="JAQQXP010000001">
    <property type="protein sequence ID" value="MDC8829648.1"/>
    <property type="molecule type" value="Genomic_DNA"/>
</dbReference>
<dbReference type="Proteomes" id="UP001218788">
    <property type="component" value="Unassembled WGS sequence"/>
</dbReference>
<dbReference type="InterPro" id="IPR002818">
    <property type="entry name" value="DJ-1/PfpI"/>
</dbReference>
<dbReference type="Gene3D" id="3.40.50.880">
    <property type="match status" value="1"/>
</dbReference>
<sequence length="183" mass="19777">MTNTQNLNNKRIAILATNGFEQSELVQPKKMLTAQGAEVDILSIDDQGEITGWDTDNWGDKVKVDAQVSTAEPGDYDALVLPGGQINPDILRANKEAVSFIQQAHAAPRIKAIGAICHGPWLFVESGLANDSRVTSYPSIKTDLTNAGAHWQDKEVVQDGKLVTSRNPDDIPAFVAKISELVA</sequence>